<evidence type="ECO:0000256" key="4">
    <source>
        <dbReference type="ARBA" id="ARBA00023172"/>
    </source>
</evidence>
<dbReference type="AlphaFoldDB" id="A0AAD9RIU7"/>
<protein>
    <recommendedName>
        <fullName evidence="7">Non-structural maintenance of chromosomes element 4</fullName>
    </recommendedName>
</protein>
<dbReference type="PANTHER" id="PTHR16140:SF0">
    <property type="entry name" value="NON-STRUCTURAL MAINTENANCE OF CHROMOSOMES ELEMENT 4"/>
    <property type="match status" value="1"/>
</dbReference>
<evidence type="ECO:0000259" key="8">
    <source>
        <dbReference type="Pfam" id="PF08743"/>
    </source>
</evidence>
<keyword evidence="6 7" id="KW-0539">Nucleus</keyword>
<proteinExistence type="inferred from homology"/>
<keyword evidence="10" id="KW-1185">Reference proteome</keyword>
<keyword evidence="5 7" id="KW-0234">DNA repair</keyword>
<dbReference type="Proteomes" id="UP001258017">
    <property type="component" value="Unassembled WGS sequence"/>
</dbReference>
<evidence type="ECO:0000256" key="5">
    <source>
        <dbReference type="ARBA" id="ARBA00023204"/>
    </source>
</evidence>
<dbReference type="EMBL" id="JAIFRP010000053">
    <property type="protein sequence ID" value="KAK2580509.1"/>
    <property type="molecule type" value="Genomic_DNA"/>
</dbReference>
<reference evidence="9" key="2">
    <citation type="journal article" date="2023" name="Commun. Biol.">
        <title>Intrasexual cuticular hydrocarbon dimorphism in a wasp sheds light on hydrocarbon biosynthesis genes in Hymenoptera.</title>
        <authorList>
            <person name="Moris V.C."/>
            <person name="Podsiadlowski L."/>
            <person name="Martin S."/>
            <person name="Oeyen J.P."/>
            <person name="Donath A."/>
            <person name="Petersen M."/>
            <person name="Wilbrandt J."/>
            <person name="Misof B."/>
            <person name="Liedtke D."/>
            <person name="Thamm M."/>
            <person name="Scheiner R."/>
            <person name="Schmitt T."/>
            <person name="Niehuis O."/>
        </authorList>
    </citation>
    <scope>NUCLEOTIDE SEQUENCE</scope>
    <source>
        <strain evidence="9">GBR_01_08_01A</strain>
    </source>
</reference>
<dbReference type="InterPro" id="IPR027786">
    <property type="entry name" value="Nse4/EID"/>
</dbReference>
<comment type="function">
    <text evidence="7">Component of the SMC5-SMC6 complex, that promotes sister chromatid alignment after DNA damage and facilitates double-stranded DNA breaks (DSBs) repair via homologous recombination between sister chromatids.</text>
</comment>
<evidence type="ECO:0000256" key="1">
    <source>
        <dbReference type="ARBA" id="ARBA00004123"/>
    </source>
</evidence>
<evidence type="ECO:0000256" key="2">
    <source>
        <dbReference type="ARBA" id="ARBA00008997"/>
    </source>
</evidence>
<evidence type="ECO:0000256" key="3">
    <source>
        <dbReference type="ARBA" id="ARBA00022763"/>
    </source>
</evidence>
<evidence type="ECO:0000256" key="7">
    <source>
        <dbReference type="RuleBase" id="RU365071"/>
    </source>
</evidence>
<dbReference type="GO" id="GO:0006310">
    <property type="term" value="P:DNA recombination"/>
    <property type="evidence" value="ECO:0007669"/>
    <property type="project" value="UniProtKB-UniRule"/>
</dbReference>
<dbReference type="PANTHER" id="PTHR16140">
    <property type="entry name" value="NON-STRUCTURAL MAINTENANCE OF CHROMOSOMES ELEMENT 4"/>
    <property type="match status" value="1"/>
</dbReference>
<dbReference type="Pfam" id="PF08743">
    <property type="entry name" value="Nse4_C"/>
    <property type="match status" value="1"/>
</dbReference>
<evidence type="ECO:0000313" key="10">
    <source>
        <dbReference type="Proteomes" id="UP001258017"/>
    </source>
</evidence>
<comment type="caution">
    <text evidence="9">The sequence shown here is derived from an EMBL/GenBank/DDBJ whole genome shotgun (WGS) entry which is preliminary data.</text>
</comment>
<keyword evidence="3 7" id="KW-0227">DNA damage</keyword>
<keyword evidence="4 7" id="KW-0233">DNA recombination</keyword>
<dbReference type="InterPro" id="IPR014854">
    <property type="entry name" value="Nse4_C"/>
</dbReference>
<name>A0AAD9RIU7_9HYME</name>
<dbReference type="GO" id="GO:0030915">
    <property type="term" value="C:Smc5-Smc6 complex"/>
    <property type="evidence" value="ECO:0007669"/>
    <property type="project" value="UniProtKB-UniRule"/>
</dbReference>
<comment type="subcellular location">
    <subcellularLocation>
        <location evidence="1 7">Nucleus</location>
    </subcellularLocation>
</comment>
<comment type="subunit">
    <text evidence="7">Component of the SMC5-SMC6 complex.</text>
</comment>
<organism evidence="9 10">
    <name type="scientific">Odynerus spinipes</name>
    <dbReference type="NCBI Taxonomy" id="1348599"/>
    <lineage>
        <taxon>Eukaryota</taxon>
        <taxon>Metazoa</taxon>
        <taxon>Ecdysozoa</taxon>
        <taxon>Arthropoda</taxon>
        <taxon>Hexapoda</taxon>
        <taxon>Insecta</taxon>
        <taxon>Pterygota</taxon>
        <taxon>Neoptera</taxon>
        <taxon>Endopterygota</taxon>
        <taxon>Hymenoptera</taxon>
        <taxon>Apocrita</taxon>
        <taxon>Aculeata</taxon>
        <taxon>Vespoidea</taxon>
        <taxon>Vespidae</taxon>
        <taxon>Eumeninae</taxon>
        <taxon>Odynerus</taxon>
    </lineage>
</organism>
<accession>A0AAD9RIU7</accession>
<dbReference type="GO" id="GO:0006281">
    <property type="term" value="P:DNA repair"/>
    <property type="evidence" value="ECO:0007669"/>
    <property type="project" value="UniProtKB-UniRule"/>
</dbReference>
<evidence type="ECO:0000256" key="6">
    <source>
        <dbReference type="ARBA" id="ARBA00023242"/>
    </source>
</evidence>
<feature type="domain" description="Non-structural maintenance of chromosome element 4 C-terminal" evidence="8">
    <location>
        <begin position="213"/>
        <end position="301"/>
    </location>
</feature>
<reference evidence="9" key="1">
    <citation type="submission" date="2021-08" db="EMBL/GenBank/DDBJ databases">
        <authorList>
            <person name="Misof B."/>
            <person name="Oliver O."/>
            <person name="Podsiadlowski L."/>
            <person name="Donath A."/>
            <person name="Peters R."/>
            <person name="Mayer C."/>
            <person name="Rust J."/>
            <person name="Gunkel S."/>
            <person name="Lesny P."/>
            <person name="Martin S."/>
            <person name="Oeyen J.P."/>
            <person name="Petersen M."/>
            <person name="Panagiotis P."/>
            <person name="Wilbrandt J."/>
            <person name="Tanja T."/>
        </authorList>
    </citation>
    <scope>NUCLEOTIDE SEQUENCE</scope>
    <source>
        <strain evidence="9">GBR_01_08_01A</strain>
        <tissue evidence="9">Thorax + abdomen</tissue>
    </source>
</reference>
<comment type="similarity">
    <text evidence="2 7">Belongs to the NSE4 family.</text>
</comment>
<sequence length="303" mass="34722">MSGSANSSERQSMTRSPQERKEILWTAFSHVLSLQERNEYLAIDDLRILEEVMKEGDDAVLETSLDETTCNPEEMFLDSKTMNISSKILTSCTKSVTQNISYSHVEFAEKLLQYTHNLPNAGLETPDWSVLEKEVTKFFNRTADYTSLSGILIPPEEKEIVKKKAPAIREAQAQMKSPENVTVPDKEEESVEETVYKIKKFIRHYYKINQKPLDFYCLILHPHDFGKTIENMLYISFLVRDGIIKLVKDNSGMLAIQLCSKEATIQRKQVGASVNIQNIMSLNIAQWKILKDAYKLEKPMLDS</sequence>
<evidence type="ECO:0000313" key="9">
    <source>
        <dbReference type="EMBL" id="KAK2580509.1"/>
    </source>
</evidence>
<dbReference type="GO" id="GO:0005634">
    <property type="term" value="C:nucleus"/>
    <property type="evidence" value="ECO:0007669"/>
    <property type="project" value="UniProtKB-SubCell"/>
</dbReference>
<gene>
    <name evidence="9" type="ORF">KPH14_006244</name>
</gene>